<dbReference type="EMBL" id="JXYA01000020">
    <property type="protein sequence ID" value="KJZ09371.1"/>
    <property type="molecule type" value="Genomic_DNA"/>
</dbReference>
<dbReference type="InterPro" id="IPR025235">
    <property type="entry name" value="DUF4178"/>
</dbReference>
<dbReference type="OrthoDB" id="6298102at2"/>
<accession>A0A0F4QNY2</accession>
<evidence type="ECO:0000313" key="2">
    <source>
        <dbReference type="EMBL" id="KJZ09371.1"/>
    </source>
</evidence>
<sequence length="212" mass="24427">MFGFFKSKKAPERQLNHARDLRVGDMLSVIDSFAYPDWLKGQTMKVIAVQTYQYQRSAEYEFVLESESGKVVFLQIEQDDGEEFANFSVKIQRDDVDAIFTLDEFARIFDEESLTRIETQAKPAEFERFLGQSYQQSEAPYVAYYHEQDYRGRTLPRYQDESGDVCEVIELASPDEKHSINIEVWDGGETEVSLTLTRPLSDIVDLFPGAGE</sequence>
<feature type="domain" description="DUF4178" evidence="1">
    <location>
        <begin position="40"/>
        <end position="195"/>
    </location>
</feature>
<gene>
    <name evidence="2" type="ORF">TW77_10090</name>
</gene>
<evidence type="ECO:0000313" key="3">
    <source>
        <dbReference type="Proteomes" id="UP000033452"/>
    </source>
</evidence>
<dbReference type="AlphaFoldDB" id="A0A0F4QNY2"/>
<proteinExistence type="predicted"/>
<comment type="caution">
    <text evidence="2">The sequence shown here is derived from an EMBL/GenBank/DDBJ whole genome shotgun (WGS) entry which is preliminary data.</text>
</comment>
<dbReference type="PATRIC" id="fig|43658.5.peg.2141"/>
<organism evidence="2 3">
    <name type="scientific">Pseudoalteromonas rubra</name>
    <dbReference type="NCBI Taxonomy" id="43658"/>
    <lineage>
        <taxon>Bacteria</taxon>
        <taxon>Pseudomonadati</taxon>
        <taxon>Pseudomonadota</taxon>
        <taxon>Gammaproteobacteria</taxon>
        <taxon>Alteromonadales</taxon>
        <taxon>Pseudoalteromonadaceae</taxon>
        <taxon>Pseudoalteromonas</taxon>
    </lineage>
</organism>
<reference evidence="2 3" key="1">
    <citation type="journal article" date="2015" name="BMC Genomics">
        <title>Genome mining reveals unlocked bioactive potential of marine Gram-negative bacteria.</title>
        <authorList>
            <person name="Machado H."/>
            <person name="Sonnenschein E.C."/>
            <person name="Melchiorsen J."/>
            <person name="Gram L."/>
        </authorList>
    </citation>
    <scope>NUCLEOTIDE SEQUENCE [LARGE SCALE GENOMIC DNA]</scope>
    <source>
        <strain evidence="2 3">S2471</strain>
    </source>
</reference>
<evidence type="ECO:0000259" key="1">
    <source>
        <dbReference type="Pfam" id="PF13785"/>
    </source>
</evidence>
<dbReference type="Pfam" id="PF13785">
    <property type="entry name" value="DUF4178"/>
    <property type="match status" value="1"/>
</dbReference>
<name>A0A0F4QNY2_9GAMM</name>
<protein>
    <recommendedName>
        <fullName evidence="1">DUF4178 domain-containing protein</fullName>
    </recommendedName>
</protein>
<dbReference type="RefSeq" id="WP_046004854.1">
    <property type="nucleotide sequence ID" value="NZ_JXYA01000020.1"/>
</dbReference>
<keyword evidence="3" id="KW-1185">Reference proteome</keyword>
<dbReference type="Proteomes" id="UP000033452">
    <property type="component" value="Unassembled WGS sequence"/>
</dbReference>